<keyword evidence="1" id="KW-0472">Membrane</keyword>
<keyword evidence="3" id="KW-1185">Reference proteome</keyword>
<comment type="caution">
    <text evidence="2">The sequence shown here is derived from an EMBL/GenBank/DDBJ whole genome shotgun (WGS) entry which is preliminary data.</text>
</comment>
<feature type="transmembrane region" description="Helical" evidence="1">
    <location>
        <begin position="71"/>
        <end position="96"/>
    </location>
</feature>
<dbReference type="eggNOG" id="COG4720">
    <property type="taxonomic scope" value="Bacteria"/>
</dbReference>
<dbReference type="Gene3D" id="1.10.1760.20">
    <property type="match status" value="1"/>
</dbReference>
<evidence type="ECO:0008006" key="4">
    <source>
        <dbReference type="Google" id="ProtNLM"/>
    </source>
</evidence>
<dbReference type="RefSeq" id="WP_010769447.1">
    <property type="nucleotide sequence ID" value="NZ_ASWE01000001.1"/>
</dbReference>
<feature type="transmembrane region" description="Helical" evidence="1">
    <location>
        <begin position="41"/>
        <end position="65"/>
    </location>
</feature>
<accession>R3WKR7</accession>
<organism evidence="2 3">
    <name type="scientific">Enterococcus phoeniculicola ATCC BAA-412</name>
    <dbReference type="NCBI Taxonomy" id="1158610"/>
    <lineage>
        <taxon>Bacteria</taxon>
        <taxon>Bacillati</taxon>
        <taxon>Bacillota</taxon>
        <taxon>Bacilli</taxon>
        <taxon>Lactobacillales</taxon>
        <taxon>Enterococcaceae</taxon>
        <taxon>Enterococcus</taxon>
    </lineage>
</organism>
<evidence type="ECO:0000313" key="3">
    <source>
        <dbReference type="Proteomes" id="UP000013785"/>
    </source>
</evidence>
<evidence type="ECO:0000313" key="2">
    <source>
        <dbReference type="EMBL" id="EOL42460.1"/>
    </source>
</evidence>
<name>R3WKR7_9ENTE</name>
<protein>
    <recommendedName>
        <fullName evidence="4">ECF transporter S component</fullName>
    </recommendedName>
</protein>
<reference evidence="2 3" key="1">
    <citation type="submission" date="2013-02" db="EMBL/GenBank/DDBJ databases">
        <title>The Genome Sequence of Enterococcus phoeniculicola BAA-412.</title>
        <authorList>
            <consortium name="The Broad Institute Genome Sequencing Platform"/>
            <consortium name="The Broad Institute Genome Sequencing Center for Infectious Disease"/>
            <person name="Earl A.M."/>
            <person name="Gilmore M.S."/>
            <person name="Lebreton F."/>
            <person name="Walker B."/>
            <person name="Young S.K."/>
            <person name="Zeng Q."/>
            <person name="Gargeya S."/>
            <person name="Fitzgerald M."/>
            <person name="Haas B."/>
            <person name="Abouelleil A."/>
            <person name="Alvarado L."/>
            <person name="Arachchi H.M."/>
            <person name="Berlin A.M."/>
            <person name="Chapman S.B."/>
            <person name="Dewar J."/>
            <person name="Goldberg J."/>
            <person name="Griggs A."/>
            <person name="Gujja S."/>
            <person name="Hansen M."/>
            <person name="Howarth C."/>
            <person name="Imamovic A."/>
            <person name="Larimer J."/>
            <person name="McCowan C."/>
            <person name="Murphy C."/>
            <person name="Neiman D."/>
            <person name="Pearson M."/>
            <person name="Priest M."/>
            <person name="Roberts A."/>
            <person name="Saif S."/>
            <person name="Shea T."/>
            <person name="Sisk P."/>
            <person name="Sykes S."/>
            <person name="Wortman J."/>
            <person name="Nusbaum C."/>
            <person name="Birren B."/>
        </authorList>
    </citation>
    <scope>NUCLEOTIDE SEQUENCE [LARGE SCALE GENOMIC DNA]</scope>
    <source>
        <strain evidence="2 3">ATCC BAA-412</strain>
    </source>
</reference>
<dbReference type="STRING" id="154621.RV11_GL002013"/>
<keyword evidence="1" id="KW-1133">Transmembrane helix</keyword>
<proteinExistence type="predicted"/>
<feature type="transmembrane region" description="Helical" evidence="1">
    <location>
        <begin position="103"/>
        <end position="125"/>
    </location>
</feature>
<dbReference type="Proteomes" id="UP000013785">
    <property type="component" value="Unassembled WGS sequence"/>
</dbReference>
<dbReference type="HOGENOM" id="CLU_069956_1_1_9"/>
<dbReference type="PATRIC" id="fig|1158610.3.peg.2797"/>
<feature type="transmembrane region" description="Helical" evidence="1">
    <location>
        <begin position="145"/>
        <end position="166"/>
    </location>
</feature>
<evidence type="ECO:0000256" key="1">
    <source>
        <dbReference type="SAM" id="Phobius"/>
    </source>
</evidence>
<sequence length="172" mass="19071">MPKKIKWSTLMLAQLALLTAFCVIGRLLTQPIPNVQPVTAILFLVTLYMGVLPAMIVGGLSIVITNLYLGMGIWTIAQIITFCLLCILVAGINCLIPLKNHTGIMLIISFVSGLLYGFLISILLAPFWGVKSFWPYYFSGLPFDFMHGVGNACFYLLFSFPISSILTKRFLK</sequence>
<dbReference type="EMBL" id="AJAT01000017">
    <property type="protein sequence ID" value="EOL42460.1"/>
    <property type="molecule type" value="Genomic_DNA"/>
</dbReference>
<feature type="transmembrane region" description="Helical" evidence="1">
    <location>
        <begin position="12"/>
        <end position="29"/>
    </location>
</feature>
<keyword evidence="1" id="KW-0812">Transmembrane</keyword>
<gene>
    <name evidence="2" type="ORF">UC3_02812</name>
</gene>
<dbReference type="AlphaFoldDB" id="R3WKR7"/>